<keyword evidence="6" id="KW-0067">ATP-binding</keyword>
<keyword evidence="7 10" id="KW-1133">Transmembrane helix</keyword>
<evidence type="ECO:0000256" key="9">
    <source>
        <dbReference type="ARBA" id="ARBA00023180"/>
    </source>
</evidence>
<dbReference type="PANTHER" id="PTHR24223:SF448">
    <property type="entry name" value="FI20146P1-RELATED"/>
    <property type="match status" value="1"/>
</dbReference>
<feature type="transmembrane region" description="Helical" evidence="10">
    <location>
        <begin position="724"/>
        <end position="744"/>
    </location>
</feature>
<feature type="domain" description="ABC transporter" evidence="11">
    <location>
        <begin position="400"/>
        <end position="605"/>
    </location>
</feature>
<evidence type="ECO:0000256" key="2">
    <source>
        <dbReference type="ARBA" id="ARBA00022448"/>
    </source>
</evidence>
<dbReference type="InterPro" id="IPR044726">
    <property type="entry name" value="ABCC_6TM_D2"/>
</dbReference>
<feature type="domain" description="ABC transmembrane type-1" evidence="12">
    <location>
        <begin position="727"/>
        <end position="963"/>
    </location>
</feature>
<dbReference type="FunFam" id="3.40.50.300:FF:002145">
    <property type="entry name" value="ABC transporter (MsbA subfamily)"/>
    <property type="match status" value="1"/>
</dbReference>
<gene>
    <name evidence="13" type="ORF">CEUTPL_LOCUS9256</name>
</gene>
<evidence type="ECO:0000256" key="10">
    <source>
        <dbReference type="SAM" id="Phobius"/>
    </source>
</evidence>
<keyword evidence="3" id="KW-1003">Cell membrane</keyword>
<reference evidence="13" key="1">
    <citation type="submission" date="2022-01" db="EMBL/GenBank/DDBJ databases">
        <authorList>
            <person name="King R."/>
        </authorList>
    </citation>
    <scope>NUCLEOTIDE SEQUENCE</scope>
</reference>
<keyword evidence="14" id="KW-1185">Reference proteome</keyword>
<keyword evidence="4 10" id="KW-0812">Transmembrane</keyword>
<dbReference type="AlphaFoldDB" id="A0A9N9MWI2"/>
<feature type="domain" description="ABC transporter" evidence="11">
    <location>
        <begin position="997"/>
        <end position="1202"/>
    </location>
</feature>
<dbReference type="SUPFAM" id="SSF52540">
    <property type="entry name" value="P-loop containing nucleoside triphosphate hydrolases"/>
    <property type="match status" value="2"/>
</dbReference>
<feature type="transmembrane region" description="Helical" evidence="10">
    <location>
        <begin position="88"/>
        <end position="109"/>
    </location>
</feature>
<organism evidence="13 14">
    <name type="scientific">Ceutorhynchus assimilis</name>
    <name type="common">cabbage seed weevil</name>
    <dbReference type="NCBI Taxonomy" id="467358"/>
    <lineage>
        <taxon>Eukaryota</taxon>
        <taxon>Metazoa</taxon>
        <taxon>Ecdysozoa</taxon>
        <taxon>Arthropoda</taxon>
        <taxon>Hexapoda</taxon>
        <taxon>Insecta</taxon>
        <taxon>Pterygota</taxon>
        <taxon>Neoptera</taxon>
        <taxon>Endopterygota</taxon>
        <taxon>Coleoptera</taxon>
        <taxon>Polyphaga</taxon>
        <taxon>Cucujiformia</taxon>
        <taxon>Curculionidae</taxon>
        <taxon>Ceutorhynchinae</taxon>
        <taxon>Ceutorhynchus</taxon>
    </lineage>
</organism>
<dbReference type="PROSITE" id="PS50893">
    <property type="entry name" value="ABC_TRANSPORTER_2"/>
    <property type="match status" value="2"/>
</dbReference>
<keyword evidence="2" id="KW-0813">Transport</keyword>
<dbReference type="InterPro" id="IPR027417">
    <property type="entry name" value="P-loop_NTPase"/>
</dbReference>
<evidence type="ECO:0000313" key="14">
    <source>
        <dbReference type="Proteomes" id="UP001152799"/>
    </source>
</evidence>
<dbReference type="Pfam" id="PF00664">
    <property type="entry name" value="ABC_membrane"/>
    <property type="match status" value="2"/>
</dbReference>
<sequence length="1202" mass="137460">MDCSDTVEDRDTNPRKNANFLSVITFFYNYQTLKKGRKQKLEENDIFKVLPEFEAEKLGDKLEKQWKKDTENNKKLWRTLMESFGSTYCLYSISQLFVATFVMLYQPKILSIFVTYFGNYPKTVTKFDAYLYSGALGGILLLNVFFTQNLALLLAEYSLKVRTAVSSLIFRKALRISLAETTIGKIITLITKDVFAIDAALNFFKDVFIGFLQLAVITYILYDRMGIAGLFPTAVIILIIPIQLLCGTIASNVRLQTNEKTDERFRLSQEVFSAAKTIKINNWQGYFEGLINRVRLLEINKLAQIYYLKAIISWMSEFAIYISFFVFLYYHMATDEALDAETMFFVQNCLFMMKTTVTFSIPMGISNTADLLASFKRIQSFLELEEVHDQVFTETKRPNIRLNNVKVVINQQEVLKSVSLELSNGLLLVTGSVRSGKTILLKTILKEYPVKSGQLEVDGKVSYAPQEPWIFPSTIRQNILFGEPYNAERYREISRICAINDDQRLINDNLSNGQKARISLARAVYRESDIYLLDDCLAVLDSKLAASIFKHCIQGFLKDKICIFATNKMYSGHTILHLENGCTLNLAQQNRGLDKRITYFIDEEIDLQKPRQSTISQNIDLMYDSTNESDELISTINNNIYKEEKNSGSVSWSNYASFYKLMGGFLGFLYLIIAFGTAQAALLYFEKLTVEWINTQIDITYHQKQRLTNSTEYRNLLDTRNYCFKFYLILLLPAMVVAIVRSYSTFHACLDAARALHNQLITSLLKTSFKFFDDHFIGNIINRLSKDLYVLDEYMPFLIFDVFRIIVTVIGALIMVASVNWMLFIPGVLLLVKFYFLQRIYLPTGRSLRRLEASSRSPIIGYLNSALEGLIIIRSSRQNQKLISEFDRHQDFYTSAYHMNQTTTRLFAFLFELFSSFFVMGICMKLLLFFGGSSAGDISLIVIQSMLLSQTLQYAIRQFTELEIAMTSTERILEYSNAASEKSTEKFVAHWPSNGKIQFHNVSLTNNEAGLNNIYLEIDGGEKVGIIGKSGTGKTSFVSTLLRLHDYQGKISIDNEDINLLSLDCLRSRITLIPQDPKLFSGSIRTNIDPLLEFTDEDIWKALEDVRMKKFVSNLDQPIRDYSVGEKQLLCLARALISQNKILILDAPTSNLDTDMGMFVKKLIESSFKSCTVIMVANESSSLLWCDKVVTLKDGQILETNR</sequence>
<keyword evidence="8 10" id="KW-0472">Membrane</keyword>
<dbReference type="Proteomes" id="UP001152799">
    <property type="component" value="Chromosome 5"/>
</dbReference>
<dbReference type="SMART" id="SM00382">
    <property type="entry name" value="AAA"/>
    <property type="match status" value="2"/>
</dbReference>
<evidence type="ECO:0000256" key="8">
    <source>
        <dbReference type="ARBA" id="ARBA00023136"/>
    </source>
</evidence>
<dbReference type="InterPro" id="IPR044746">
    <property type="entry name" value="ABCC_6TM_D1"/>
</dbReference>
<dbReference type="CDD" id="cd18579">
    <property type="entry name" value="ABC_6TM_ABCC_D1"/>
    <property type="match status" value="1"/>
</dbReference>
<dbReference type="GO" id="GO:0140359">
    <property type="term" value="F:ABC-type transporter activity"/>
    <property type="evidence" value="ECO:0007669"/>
    <property type="project" value="InterPro"/>
</dbReference>
<dbReference type="InterPro" id="IPR036640">
    <property type="entry name" value="ABC1_TM_sf"/>
</dbReference>
<dbReference type="PROSITE" id="PS50929">
    <property type="entry name" value="ABC_TM1F"/>
    <property type="match status" value="2"/>
</dbReference>
<evidence type="ECO:0000259" key="12">
    <source>
        <dbReference type="PROSITE" id="PS50929"/>
    </source>
</evidence>
<feature type="transmembrane region" description="Helical" evidence="10">
    <location>
        <begin position="661"/>
        <end position="685"/>
    </location>
</feature>
<feature type="transmembrane region" description="Helical" evidence="10">
    <location>
        <begin position="906"/>
        <end position="932"/>
    </location>
</feature>
<feature type="domain" description="ABC transmembrane type-1" evidence="12">
    <location>
        <begin position="96"/>
        <end position="353"/>
    </location>
</feature>
<dbReference type="PANTHER" id="PTHR24223">
    <property type="entry name" value="ATP-BINDING CASSETTE SUB-FAMILY C"/>
    <property type="match status" value="1"/>
</dbReference>
<dbReference type="GO" id="GO:0005524">
    <property type="term" value="F:ATP binding"/>
    <property type="evidence" value="ECO:0007669"/>
    <property type="project" value="UniProtKB-KW"/>
</dbReference>
<keyword evidence="5" id="KW-0547">Nucleotide-binding</keyword>
<dbReference type="InterPro" id="IPR050173">
    <property type="entry name" value="ABC_transporter_C-like"/>
</dbReference>
<evidence type="ECO:0000256" key="1">
    <source>
        <dbReference type="ARBA" id="ARBA00004651"/>
    </source>
</evidence>
<dbReference type="EMBL" id="OU892281">
    <property type="protein sequence ID" value="CAG9768732.1"/>
    <property type="molecule type" value="Genomic_DNA"/>
</dbReference>
<feature type="transmembrane region" description="Helical" evidence="10">
    <location>
        <begin position="129"/>
        <end position="155"/>
    </location>
</feature>
<proteinExistence type="predicted"/>
<dbReference type="InterPro" id="IPR011527">
    <property type="entry name" value="ABC1_TM_dom"/>
</dbReference>
<dbReference type="InterPro" id="IPR003439">
    <property type="entry name" value="ABC_transporter-like_ATP-bd"/>
</dbReference>
<dbReference type="Gene3D" id="3.40.50.300">
    <property type="entry name" value="P-loop containing nucleotide triphosphate hydrolases"/>
    <property type="match status" value="2"/>
</dbReference>
<feature type="transmembrane region" description="Helical" evidence="10">
    <location>
        <begin position="203"/>
        <end position="222"/>
    </location>
</feature>
<dbReference type="InterPro" id="IPR017871">
    <property type="entry name" value="ABC_transporter-like_CS"/>
</dbReference>
<evidence type="ECO:0000256" key="5">
    <source>
        <dbReference type="ARBA" id="ARBA00022741"/>
    </source>
</evidence>
<dbReference type="Pfam" id="PF00005">
    <property type="entry name" value="ABC_tran"/>
    <property type="match status" value="2"/>
</dbReference>
<accession>A0A9N9MWI2</accession>
<evidence type="ECO:0000259" key="11">
    <source>
        <dbReference type="PROSITE" id="PS50893"/>
    </source>
</evidence>
<feature type="transmembrane region" description="Helical" evidence="10">
    <location>
        <begin position="229"/>
        <end position="250"/>
    </location>
</feature>
<dbReference type="CDD" id="cd18580">
    <property type="entry name" value="ABC_6TM_ABCC_D2"/>
    <property type="match status" value="1"/>
</dbReference>
<evidence type="ECO:0000256" key="7">
    <source>
        <dbReference type="ARBA" id="ARBA00022989"/>
    </source>
</evidence>
<name>A0A9N9MWI2_9CUCU</name>
<protein>
    <submittedName>
        <fullName evidence="13">Uncharacterized protein</fullName>
    </submittedName>
</protein>
<dbReference type="SUPFAM" id="SSF90123">
    <property type="entry name" value="ABC transporter transmembrane region"/>
    <property type="match status" value="2"/>
</dbReference>
<dbReference type="Gene3D" id="1.20.1560.10">
    <property type="entry name" value="ABC transporter type 1, transmembrane domain"/>
    <property type="match status" value="2"/>
</dbReference>
<dbReference type="GO" id="GO:0005886">
    <property type="term" value="C:plasma membrane"/>
    <property type="evidence" value="ECO:0007669"/>
    <property type="project" value="UniProtKB-SubCell"/>
</dbReference>
<evidence type="ECO:0000313" key="13">
    <source>
        <dbReference type="EMBL" id="CAG9768732.1"/>
    </source>
</evidence>
<dbReference type="InterPro" id="IPR003593">
    <property type="entry name" value="AAA+_ATPase"/>
</dbReference>
<dbReference type="GO" id="GO:0016887">
    <property type="term" value="F:ATP hydrolysis activity"/>
    <property type="evidence" value="ECO:0007669"/>
    <property type="project" value="InterPro"/>
</dbReference>
<comment type="subcellular location">
    <subcellularLocation>
        <location evidence="1">Cell membrane</location>
        <topology evidence="1">Multi-pass membrane protein</topology>
    </subcellularLocation>
</comment>
<evidence type="ECO:0000256" key="4">
    <source>
        <dbReference type="ARBA" id="ARBA00022692"/>
    </source>
</evidence>
<feature type="transmembrane region" description="Helical" evidence="10">
    <location>
        <begin position="821"/>
        <end position="842"/>
    </location>
</feature>
<evidence type="ECO:0000256" key="6">
    <source>
        <dbReference type="ARBA" id="ARBA00022840"/>
    </source>
</evidence>
<keyword evidence="9" id="KW-0325">Glycoprotein</keyword>
<dbReference type="OrthoDB" id="6500128at2759"/>
<feature type="transmembrane region" description="Helical" evidence="10">
    <location>
        <begin position="305"/>
        <end position="330"/>
    </location>
</feature>
<dbReference type="PROSITE" id="PS00211">
    <property type="entry name" value="ABC_TRANSPORTER_1"/>
    <property type="match status" value="1"/>
</dbReference>
<evidence type="ECO:0000256" key="3">
    <source>
        <dbReference type="ARBA" id="ARBA00022475"/>
    </source>
</evidence>